<evidence type="ECO:0000313" key="4">
    <source>
        <dbReference type="EMBL" id="MQW40180.1"/>
    </source>
</evidence>
<evidence type="ECO:0000256" key="3">
    <source>
        <dbReference type="PIRNR" id="PIRNR002070"/>
    </source>
</evidence>
<gene>
    <name evidence="4" type="ORF">GHI93_09600</name>
</gene>
<dbReference type="GO" id="GO:0009295">
    <property type="term" value="C:nucleoid"/>
    <property type="evidence" value="ECO:0007669"/>
    <property type="project" value="TreeGrafter"/>
</dbReference>
<dbReference type="Gene3D" id="2.40.50.140">
    <property type="entry name" value="Nucleic acid-binding proteins"/>
    <property type="match status" value="1"/>
</dbReference>
<dbReference type="OrthoDB" id="9809878at2"/>
<keyword evidence="5" id="KW-1185">Reference proteome</keyword>
<accession>A0A7X2D2K5</accession>
<evidence type="ECO:0000313" key="5">
    <source>
        <dbReference type="Proteomes" id="UP000439550"/>
    </source>
</evidence>
<dbReference type="GO" id="GO:0006260">
    <property type="term" value="P:DNA replication"/>
    <property type="evidence" value="ECO:0007669"/>
    <property type="project" value="InterPro"/>
</dbReference>
<name>A0A7X2D2K5_9LACT</name>
<evidence type="ECO:0000256" key="2">
    <source>
        <dbReference type="HAMAP-Rule" id="MF_00984"/>
    </source>
</evidence>
<comment type="subunit">
    <text evidence="2">Homotetramer.</text>
</comment>
<dbReference type="InterPro" id="IPR011344">
    <property type="entry name" value="ssDNA-bd"/>
</dbReference>
<dbReference type="InterPro" id="IPR000424">
    <property type="entry name" value="Primosome_PriB/ssb"/>
</dbReference>
<dbReference type="EMBL" id="WITJ01000013">
    <property type="protein sequence ID" value="MQW40180.1"/>
    <property type="molecule type" value="Genomic_DNA"/>
</dbReference>
<dbReference type="GO" id="GO:0003697">
    <property type="term" value="F:single-stranded DNA binding"/>
    <property type="evidence" value="ECO:0007669"/>
    <property type="project" value="UniProtKB-UniRule"/>
</dbReference>
<evidence type="ECO:0000256" key="1">
    <source>
        <dbReference type="ARBA" id="ARBA00023125"/>
    </source>
</evidence>
<proteinExistence type="inferred from homology"/>
<dbReference type="Pfam" id="PF00436">
    <property type="entry name" value="SSB"/>
    <property type="match status" value="1"/>
</dbReference>
<dbReference type="SUPFAM" id="SSF50249">
    <property type="entry name" value="Nucleic acid-binding proteins"/>
    <property type="match status" value="1"/>
</dbReference>
<organism evidence="4 5">
    <name type="scientific">Lactococcus hircilactis</name>
    <dbReference type="NCBI Taxonomy" id="1494462"/>
    <lineage>
        <taxon>Bacteria</taxon>
        <taxon>Bacillati</taxon>
        <taxon>Bacillota</taxon>
        <taxon>Bacilli</taxon>
        <taxon>Lactobacillales</taxon>
        <taxon>Streptococcaceae</taxon>
        <taxon>Lactococcus</taxon>
    </lineage>
</organism>
<reference evidence="4 5" key="1">
    <citation type="submission" date="2019-10" db="EMBL/GenBank/DDBJ databases">
        <authorList>
            <person name="Dong K."/>
        </authorList>
    </citation>
    <scope>NUCLEOTIDE SEQUENCE [LARGE SCALE GENOMIC DNA]</scope>
    <source>
        <strain evidence="4 5">DSM 28960</strain>
    </source>
</reference>
<dbReference type="RefSeq" id="WP_153496843.1">
    <property type="nucleotide sequence ID" value="NZ_CBCRWP010000019.1"/>
</dbReference>
<comment type="caution">
    <text evidence="4">The sequence shown here is derived from an EMBL/GenBank/DDBJ whole genome shotgun (WGS) entry which is preliminary data.</text>
</comment>
<dbReference type="InterPro" id="IPR012340">
    <property type="entry name" value="NA-bd_OB-fold"/>
</dbReference>
<sequence>MNKSMLIGRLVAHPEIIKTSNDKSLVRTTLAVNRRFKTDDGTREADFISIVIWGKTAENFASYAKKGALISIEGEIRTRQFTDQKKIKHYVTEILVSTYELLESRTTMAMRENNQQTETLILEAEEFPF</sequence>
<keyword evidence="1 2" id="KW-0238">DNA-binding</keyword>
<comment type="caution">
    <text evidence="2">Lacks conserved residue(s) required for the propagation of feature annotation.</text>
</comment>
<dbReference type="NCBIfam" id="NF005579">
    <property type="entry name" value="PRK07274.1"/>
    <property type="match status" value="1"/>
</dbReference>
<dbReference type="HAMAP" id="MF_00984">
    <property type="entry name" value="SSB"/>
    <property type="match status" value="1"/>
</dbReference>
<protein>
    <recommendedName>
        <fullName evidence="2 3">Single-stranded DNA-binding protein</fullName>
        <shortName evidence="2">SSB</shortName>
    </recommendedName>
</protein>
<dbReference type="Proteomes" id="UP000439550">
    <property type="component" value="Unassembled WGS sequence"/>
</dbReference>
<dbReference type="NCBIfam" id="TIGR00621">
    <property type="entry name" value="ssb"/>
    <property type="match status" value="1"/>
</dbReference>
<dbReference type="PANTHER" id="PTHR10302">
    <property type="entry name" value="SINGLE-STRANDED DNA-BINDING PROTEIN"/>
    <property type="match status" value="1"/>
</dbReference>
<dbReference type="AlphaFoldDB" id="A0A7X2D2K5"/>
<dbReference type="CDD" id="cd04496">
    <property type="entry name" value="SSB_OBF"/>
    <property type="match status" value="1"/>
</dbReference>
<dbReference type="PIRSF" id="PIRSF002070">
    <property type="entry name" value="SSB"/>
    <property type="match status" value="1"/>
</dbReference>
<dbReference type="PROSITE" id="PS50935">
    <property type="entry name" value="SSB"/>
    <property type="match status" value="1"/>
</dbReference>
<dbReference type="PANTHER" id="PTHR10302:SF27">
    <property type="entry name" value="SINGLE-STRANDED DNA-BINDING PROTEIN"/>
    <property type="match status" value="1"/>
</dbReference>